<accession>A0A4Q7VR07</accession>
<evidence type="ECO:0000256" key="1">
    <source>
        <dbReference type="ARBA" id="ARBA00010638"/>
    </source>
</evidence>
<keyword evidence="7" id="KW-1185">Reference proteome</keyword>
<reference evidence="6 7" key="1">
    <citation type="submission" date="2019-02" db="EMBL/GenBank/DDBJ databases">
        <title>Genomic Encyclopedia of Type Strains, Phase IV (KMG-IV): sequencing the most valuable type-strain genomes for metagenomic binning, comparative biology and taxonomic classification.</title>
        <authorList>
            <person name="Goeker M."/>
        </authorList>
    </citation>
    <scope>NUCLEOTIDE SEQUENCE [LARGE SCALE GENOMIC DNA]</scope>
    <source>
        <strain evidence="6 7">DSM 23814</strain>
    </source>
</reference>
<dbReference type="GO" id="GO:0035999">
    <property type="term" value="P:tetrahydrofolate interconversion"/>
    <property type="evidence" value="ECO:0007669"/>
    <property type="project" value="TreeGrafter"/>
</dbReference>
<dbReference type="InterPro" id="IPR002698">
    <property type="entry name" value="FTHF_cligase"/>
</dbReference>
<comment type="cofactor">
    <cofactor evidence="5">
        <name>Mg(2+)</name>
        <dbReference type="ChEBI" id="CHEBI:18420"/>
    </cofactor>
</comment>
<dbReference type="OrthoDB" id="9801938at2"/>
<comment type="similarity">
    <text evidence="1 5">Belongs to the 5-formyltetrahydrofolate cyclo-ligase family.</text>
</comment>
<keyword evidence="6" id="KW-0436">Ligase</keyword>
<evidence type="ECO:0000313" key="7">
    <source>
        <dbReference type="Proteomes" id="UP000293398"/>
    </source>
</evidence>
<name>A0A4Q7VR07_9BURK</name>
<feature type="binding site" evidence="4">
    <location>
        <begin position="142"/>
        <end position="150"/>
    </location>
    <ligand>
        <name>ATP</name>
        <dbReference type="ChEBI" id="CHEBI:30616"/>
    </ligand>
</feature>
<dbReference type="EC" id="6.3.3.2" evidence="5"/>
<dbReference type="GO" id="GO:0005524">
    <property type="term" value="F:ATP binding"/>
    <property type="evidence" value="ECO:0007669"/>
    <property type="project" value="UniProtKB-KW"/>
</dbReference>
<dbReference type="GO" id="GO:0030272">
    <property type="term" value="F:5-formyltetrahydrofolate cyclo-ligase activity"/>
    <property type="evidence" value="ECO:0007669"/>
    <property type="project" value="UniProtKB-EC"/>
</dbReference>
<dbReference type="EMBL" id="SHKO01000001">
    <property type="protein sequence ID" value="RZT98906.1"/>
    <property type="molecule type" value="Genomic_DNA"/>
</dbReference>
<dbReference type="GO" id="GO:0009396">
    <property type="term" value="P:folic acid-containing compound biosynthetic process"/>
    <property type="evidence" value="ECO:0007669"/>
    <property type="project" value="TreeGrafter"/>
</dbReference>
<keyword evidence="3 4" id="KW-0067">ATP-binding</keyword>
<dbReference type="InterPro" id="IPR024185">
    <property type="entry name" value="FTHF_cligase-like_sf"/>
</dbReference>
<evidence type="ECO:0000256" key="4">
    <source>
        <dbReference type="PIRSR" id="PIRSR006806-1"/>
    </source>
</evidence>
<dbReference type="PIRSF" id="PIRSF006806">
    <property type="entry name" value="FTHF_cligase"/>
    <property type="match status" value="1"/>
</dbReference>
<dbReference type="AlphaFoldDB" id="A0A4Q7VR07"/>
<evidence type="ECO:0000256" key="5">
    <source>
        <dbReference type="RuleBase" id="RU361279"/>
    </source>
</evidence>
<dbReference type="Pfam" id="PF01812">
    <property type="entry name" value="5-FTHF_cyc-lig"/>
    <property type="match status" value="1"/>
</dbReference>
<evidence type="ECO:0000313" key="6">
    <source>
        <dbReference type="EMBL" id="RZT98906.1"/>
    </source>
</evidence>
<proteinExistence type="inferred from homology"/>
<keyword evidence="5" id="KW-0460">Magnesium</keyword>
<keyword evidence="5" id="KW-0479">Metal-binding</keyword>
<dbReference type="SUPFAM" id="SSF100950">
    <property type="entry name" value="NagB/RpiA/CoA transferase-like"/>
    <property type="match status" value="1"/>
</dbReference>
<comment type="caution">
    <text evidence="6">The sequence shown here is derived from an EMBL/GenBank/DDBJ whole genome shotgun (WGS) entry which is preliminary data.</text>
</comment>
<sequence>MTSADTPTLRQSLLAARSAIPDSRRQMLSVQIKQHILDWLQGSHQDCRLPDRTTIGSIAGFWPIREEPDMISLLHDLHTLGHDISLPVIEQRDAPLHFYRWSPDTPLRRGAFNIPEPQVDTPAILPSLILVPTLGYTRDGHRLGYGKGYYDRTLHALAQQGHNAVSVGIGWEEGLIDGSYLPAAHDMQLDAIVTPGGWIVPARNGAD</sequence>
<dbReference type="Proteomes" id="UP000293398">
    <property type="component" value="Unassembled WGS sequence"/>
</dbReference>
<evidence type="ECO:0000256" key="2">
    <source>
        <dbReference type="ARBA" id="ARBA00022741"/>
    </source>
</evidence>
<organism evidence="6 7">
    <name type="scientific">Advenella incenata</name>
    <dbReference type="NCBI Taxonomy" id="267800"/>
    <lineage>
        <taxon>Bacteria</taxon>
        <taxon>Pseudomonadati</taxon>
        <taxon>Pseudomonadota</taxon>
        <taxon>Betaproteobacteria</taxon>
        <taxon>Burkholderiales</taxon>
        <taxon>Alcaligenaceae</taxon>
    </lineage>
</organism>
<dbReference type="GO" id="GO:0046872">
    <property type="term" value="F:metal ion binding"/>
    <property type="evidence" value="ECO:0007669"/>
    <property type="project" value="UniProtKB-KW"/>
</dbReference>
<dbReference type="RefSeq" id="WP_128395942.1">
    <property type="nucleotide sequence ID" value="NZ_SHKO01000001.1"/>
</dbReference>
<dbReference type="InterPro" id="IPR037171">
    <property type="entry name" value="NagB/RpiA_transferase-like"/>
</dbReference>
<comment type="catalytic activity">
    <reaction evidence="5">
        <text>(6S)-5-formyl-5,6,7,8-tetrahydrofolate + ATP = (6R)-5,10-methenyltetrahydrofolate + ADP + phosphate</text>
        <dbReference type="Rhea" id="RHEA:10488"/>
        <dbReference type="ChEBI" id="CHEBI:30616"/>
        <dbReference type="ChEBI" id="CHEBI:43474"/>
        <dbReference type="ChEBI" id="CHEBI:57455"/>
        <dbReference type="ChEBI" id="CHEBI:57457"/>
        <dbReference type="ChEBI" id="CHEBI:456216"/>
        <dbReference type="EC" id="6.3.3.2"/>
    </reaction>
</comment>
<keyword evidence="2 4" id="KW-0547">Nucleotide-binding</keyword>
<dbReference type="Gene3D" id="3.40.50.10420">
    <property type="entry name" value="NagB/RpiA/CoA transferase-like"/>
    <property type="match status" value="1"/>
</dbReference>
<gene>
    <name evidence="6" type="ORF">EV681_0687</name>
</gene>
<feature type="binding site" evidence="4">
    <location>
        <position position="67"/>
    </location>
    <ligand>
        <name>substrate</name>
    </ligand>
</feature>
<dbReference type="PANTHER" id="PTHR23407">
    <property type="entry name" value="ATPASE INHIBITOR/5-FORMYLTETRAHYDROFOLATE CYCLO-LIGASE"/>
    <property type="match status" value="1"/>
</dbReference>
<dbReference type="NCBIfam" id="TIGR02727">
    <property type="entry name" value="MTHFS_bact"/>
    <property type="match status" value="1"/>
</dbReference>
<dbReference type="PANTHER" id="PTHR23407:SF1">
    <property type="entry name" value="5-FORMYLTETRAHYDROFOLATE CYCLO-LIGASE"/>
    <property type="match status" value="1"/>
</dbReference>
<protein>
    <recommendedName>
        <fullName evidence="5">5-formyltetrahydrofolate cyclo-ligase</fullName>
        <ecNumber evidence="5">6.3.3.2</ecNumber>
    </recommendedName>
</protein>
<evidence type="ECO:0000256" key="3">
    <source>
        <dbReference type="ARBA" id="ARBA00022840"/>
    </source>
</evidence>